<name>A0A9P7KE77_9AGAR</name>
<evidence type="ECO:0000313" key="3">
    <source>
        <dbReference type="Proteomes" id="UP000775547"/>
    </source>
</evidence>
<dbReference type="EMBL" id="JABCKV010000001">
    <property type="protein sequence ID" value="KAG5648851.1"/>
    <property type="molecule type" value="Genomic_DNA"/>
</dbReference>
<dbReference type="AlphaFoldDB" id="A0A9P7KE77"/>
<evidence type="ECO:0000256" key="1">
    <source>
        <dbReference type="SAM" id="MobiDB-lite"/>
    </source>
</evidence>
<organism evidence="2 3">
    <name type="scientific">Asterophora parasitica</name>
    <dbReference type="NCBI Taxonomy" id="117018"/>
    <lineage>
        <taxon>Eukaryota</taxon>
        <taxon>Fungi</taxon>
        <taxon>Dikarya</taxon>
        <taxon>Basidiomycota</taxon>
        <taxon>Agaricomycotina</taxon>
        <taxon>Agaricomycetes</taxon>
        <taxon>Agaricomycetidae</taxon>
        <taxon>Agaricales</taxon>
        <taxon>Tricholomatineae</taxon>
        <taxon>Lyophyllaceae</taxon>
        <taxon>Asterophora</taxon>
    </lineage>
</organism>
<dbReference type="Proteomes" id="UP000775547">
    <property type="component" value="Unassembled WGS sequence"/>
</dbReference>
<protein>
    <submittedName>
        <fullName evidence="2">Uncharacterized protein</fullName>
    </submittedName>
</protein>
<keyword evidence="3" id="KW-1185">Reference proteome</keyword>
<reference evidence="2" key="1">
    <citation type="submission" date="2020-07" db="EMBL/GenBank/DDBJ databases">
        <authorList>
            <person name="Nieuwenhuis M."/>
            <person name="Van De Peppel L.J.J."/>
        </authorList>
    </citation>
    <scope>NUCLEOTIDE SEQUENCE</scope>
    <source>
        <strain evidence="2">AP01</strain>
        <tissue evidence="2">Mycelium</tissue>
    </source>
</reference>
<dbReference type="OrthoDB" id="2649950at2759"/>
<sequence length="442" mass="48608">MIATKWLDTRFFPTYIAAPIPRTSGTTAPLGRTSITCLVPVTATFSDTVDSKVTTTPTSAQDTPRSGGVVEELAKKLEGDGERIIHHDPSKSLALGGEYSAVLPQAAEGDEHYTRLSEEEDVGHMTAAAVLESASQEEMLHHGKVHGWVPLETRRDATNLGVEDGLSATPEWEEEVEWDVARDNKTQSASPERHVLTQVTKAPQKAQCKVVYFAASIFARAFRERYDALPNVTANVDPVFTWTDPAEPILQMNLRLLGTTILDSHCPFLAPHIIINSPPPQAPELTANNATPYEQDATFGQRLIVFVNRHATEVINKPEYWSDASSSYSSYGDELEQASDVDHLEGLSEHDSSPAGTPMPETPIDDDGDDHRFFFARHGDSEDGHGHDGSSDNGFLEIGYSSVYPRPDAEVYEGGVTKLKVTSRPMFFIDEDEDELPSLDDW</sequence>
<reference evidence="2" key="2">
    <citation type="submission" date="2021-10" db="EMBL/GenBank/DDBJ databases">
        <title>Phylogenomics reveals ancestral predisposition of the termite-cultivated fungus Termitomyces towards a domesticated lifestyle.</title>
        <authorList>
            <person name="Auxier B."/>
            <person name="Grum-Grzhimaylo A."/>
            <person name="Cardenas M.E."/>
            <person name="Lodge J.D."/>
            <person name="Laessoe T."/>
            <person name="Pedersen O."/>
            <person name="Smith M.E."/>
            <person name="Kuyper T.W."/>
            <person name="Franco-Molano E.A."/>
            <person name="Baroni T.J."/>
            <person name="Aanen D.K."/>
        </authorList>
    </citation>
    <scope>NUCLEOTIDE SEQUENCE</scope>
    <source>
        <strain evidence="2">AP01</strain>
        <tissue evidence="2">Mycelium</tissue>
    </source>
</reference>
<gene>
    <name evidence="2" type="ORF">DXG03_000200</name>
</gene>
<accession>A0A9P7KE77</accession>
<proteinExistence type="predicted"/>
<comment type="caution">
    <text evidence="2">The sequence shown here is derived from an EMBL/GenBank/DDBJ whole genome shotgun (WGS) entry which is preliminary data.</text>
</comment>
<feature type="region of interest" description="Disordered" evidence="1">
    <location>
        <begin position="346"/>
        <end position="371"/>
    </location>
</feature>
<evidence type="ECO:0000313" key="2">
    <source>
        <dbReference type="EMBL" id="KAG5648851.1"/>
    </source>
</evidence>